<dbReference type="PANTHER" id="PTHR10534:SF2">
    <property type="entry name" value="PYRIDOXAL KINASE"/>
    <property type="match status" value="1"/>
</dbReference>
<dbReference type="GO" id="GO:0005829">
    <property type="term" value="C:cytosol"/>
    <property type="evidence" value="ECO:0007669"/>
    <property type="project" value="TreeGrafter"/>
</dbReference>
<dbReference type="PANTHER" id="PTHR10534">
    <property type="entry name" value="PYRIDOXAL KINASE"/>
    <property type="match status" value="1"/>
</dbReference>
<dbReference type="Gene3D" id="3.40.1190.20">
    <property type="match status" value="1"/>
</dbReference>
<sequence length="295" mass="31658">MLDYGDNNLNYTDKRGCMMRVAAINDLSGLGKCSLVADISVFSAMGIGTCAVPTAVLSAQTGFSSYYCKDLTGIIPEYKANYEKQKAAFDGIITGFMLNEAQAKSALEFIKAFKTENTHVLVDPVLGDDGERYMNFSDSLLNAIKEMVKEADIITPNITELCLLADVDPGEYHKYSGEKLIDYVLKVSDDIRGKSKQMIAVTGIPVSEEGEVGNLVISDGEHGFIKSRTNGVHYSGTGDLFAAIIMGGILNGMTILDAAKLAGDFIRASAEDAAKDGTLGIEGVAFEKNLGMLIR</sequence>
<evidence type="ECO:0000256" key="1">
    <source>
        <dbReference type="ARBA" id="ARBA00012104"/>
    </source>
</evidence>
<evidence type="ECO:0000313" key="7">
    <source>
        <dbReference type="EMBL" id="SCY28734.1"/>
    </source>
</evidence>
<evidence type="ECO:0000256" key="3">
    <source>
        <dbReference type="ARBA" id="ARBA00022741"/>
    </source>
</evidence>
<evidence type="ECO:0000256" key="4">
    <source>
        <dbReference type="ARBA" id="ARBA00022777"/>
    </source>
</evidence>
<reference evidence="8" key="1">
    <citation type="submission" date="2016-10" db="EMBL/GenBank/DDBJ databases">
        <authorList>
            <person name="Varghese N."/>
            <person name="Submissions S."/>
        </authorList>
    </citation>
    <scope>NUCLEOTIDE SEQUENCE [LARGE SCALE GENOMIC DNA]</scope>
    <source>
        <strain evidence="8">XBD2006</strain>
    </source>
</reference>
<organism evidence="7 8">
    <name type="scientific">Butyrivibrio hungatei</name>
    <dbReference type="NCBI Taxonomy" id="185008"/>
    <lineage>
        <taxon>Bacteria</taxon>
        <taxon>Bacillati</taxon>
        <taxon>Bacillota</taxon>
        <taxon>Clostridia</taxon>
        <taxon>Lachnospirales</taxon>
        <taxon>Lachnospiraceae</taxon>
        <taxon>Butyrivibrio</taxon>
    </lineage>
</organism>
<accession>A0A1G5EP85</accession>
<keyword evidence="2" id="KW-0808">Transferase</keyword>
<dbReference type="InterPro" id="IPR029056">
    <property type="entry name" value="Ribokinase-like"/>
</dbReference>
<name>A0A1G5EP85_9FIRM</name>
<dbReference type="GO" id="GO:0005524">
    <property type="term" value="F:ATP binding"/>
    <property type="evidence" value="ECO:0007669"/>
    <property type="project" value="UniProtKB-KW"/>
</dbReference>
<evidence type="ECO:0000259" key="6">
    <source>
        <dbReference type="Pfam" id="PF08543"/>
    </source>
</evidence>
<gene>
    <name evidence="7" type="ORF">SAMN02910451_02045</name>
</gene>
<keyword evidence="8" id="KW-1185">Reference proteome</keyword>
<dbReference type="EMBL" id="FMUR01000011">
    <property type="protein sequence ID" value="SCY28734.1"/>
    <property type="molecule type" value="Genomic_DNA"/>
</dbReference>
<dbReference type="InterPro" id="IPR004625">
    <property type="entry name" value="PyrdxlKinase"/>
</dbReference>
<evidence type="ECO:0000313" key="8">
    <source>
        <dbReference type="Proteomes" id="UP000183047"/>
    </source>
</evidence>
<dbReference type="GO" id="GO:0009443">
    <property type="term" value="P:pyridoxal 5'-phosphate salvage"/>
    <property type="evidence" value="ECO:0007669"/>
    <property type="project" value="InterPro"/>
</dbReference>
<keyword evidence="3" id="KW-0547">Nucleotide-binding</keyword>
<keyword evidence="4 7" id="KW-0418">Kinase</keyword>
<dbReference type="OrthoDB" id="9800808at2"/>
<feature type="domain" description="Pyridoxamine kinase/Phosphomethylpyrimidine kinase" evidence="6">
    <location>
        <begin position="36"/>
        <end position="275"/>
    </location>
</feature>
<dbReference type="AlphaFoldDB" id="A0A1G5EP85"/>
<evidence type="ECO:0000256" key="5">
    <source>
        <dbReference type="ARBA" id="ARBA00022840"/>
    </source>
</evidence>
<dbReference type="GO" id="GO:0008478">
    <property type="term" value="F:pyridoxal kinase activity"/>
    <property type="evidence" value="ECO:0007669"/>
    <property type="project" value="UniProtKB-EC"/>
</dbReference>
<protein>
    <recommendedName>
        <fullName evidence="1">pyridoxal kinase</fullName>
        <ecNumber evidence="1">2.7.1.35</ecNumber>
    </recommendedName>
</protein>
<dbReference type="SUPFAM" id="SSF53613">
    <property type="entry name" value="Ribokinase-like"/>
    <property type="match status" value="1"/>
</dbReference>
<evidence type="ECO:0000256" key="2">
    <source>
        <dbReference type="ARBA" id="ARBA00022679"/>
    </source>
</evidence>
<dbReference type="Pfam" id="PF08543">
    <property type="entry name" value="Phos_pyr_kin"/>
    <property type="match status" value="1"/>
</dbReference>
<dbReference type="InterPro" id="IPR013749">
    <property type="entry name" value="PM/HMP-P_kinase-1"/>
</dbReference>
<keyword evidence="5" id="KW-0067">ATP-binding</keyword>
<proteinExistence type="predicted"/>
<dbReference type="EC" id="2.7.1.35" evidence="1"/>
<dbReference type="Proteomes" id="UP000183047">
    <property type="component" value="Unassembled WGS sequence"/>
</dbReference>